<dbReference type="KEGG" id="kfl:Kfla_6207"/>
<protein>
    <recommendedName>
        <fullName evidence="3">DUF4263 domain-containing protein</fullName>
    </recommendedName>
</protein>
<reference evidence="2" key="1">
    <citation type="submission" date="2009-09" db="EMBL/GenBank/DDBJ databases">
        <title>The complete genome of Kribbella flavida DSM 17836.</title>
        <authorList>
            <consortium name="US DOE Joint Genome Institute (JGI-PGF)"/>
            <person name="Lucas S."/>
            <person name="Copeland A."/>
            <person name="Lapidus A."/>
            <person name="Glavina del Rio T."/>
            <person name="Dalin E."/>
            <person name="Tice H."/>
            <person name="Bruce D."/>
            <person name="Goodwin L."/>
            <person name="Pitluck S."/>
            <person name="Kyrpides N."/>
            <person name="Mavromatis K."/>
            <person name="Ivanova N."/>
            <person name="Saunders E."/>
            <person name="Brettin T."/>
            <person name="Detter J.C."/>
            <person name="Han C."/>
            <person name="Larimer F."/>
            <person name="Land M."/>
            <person name="Hauser L."/>
            <person name="Markowitz V."/>
            <person name="Cheng J.-F."/>
            <person name="Hugenholtz P."/>
            <person name="Woyke T."/>
            <person name="Wu D."/>
            <person name="Pukall R."/>
            <person name="Klenk H.-P."/>
            <person name="Eisen J.A."/>
        </authorList>
    </citation>
    <scope>NUCLEOTIDE SEQUENCE [LARGE SCALE GENOMIC DNA]</scope>
    <source>
        <strain evidence="2">DSM 17836 / JCM 10339 / NBRC 14399</strain>
    </source>
</reference>
<sequence>MKPTEFVKVNSQFWGEHLKGVSDHLPTSHRRELPGPLLYPRMMVLTETPDWNILELVGVSREYRSLEVKRQKAESIDEYFGAGGSSAAEAVVVLPDESFVKDATIASERGRSVFGDNFVEAARLIGNELVGPSEKLLQFAPGNYVTLQRVLLAQSAGSAVRLHWTFLAIAIHRSEPADKYREFLQRLVNSAEHLDPVGTFSVAGGEAEQLLKAAPFASTYLHDLQKLTTAEFLNQHEEILLSAFGATRVIAEPFLEWQDGTPGADEVAVTPDFILERADGSHVVGDLALAVLETSGGKKRRRSLGLRDGAERLARFQEYFAGPENRAFVQAKYGVEVTDPRTVLIVGSPDLPVDFHEATHATAVEVVDYDTLLQIYLASKS</sequence>
<evidence type="ECO:0000313" key="1">
    <source>
        <dbReference type="EMBL" id="ADB35210.1"/>
    </source>
</evidence>
<evidence type="ECO:0008006" key="3">
    <source>
        <dbReference type="Google" id="ProtNLM"/>
    </source>
</evidence>
<accession>D2PVH0</accession>
<dbReference type="Proteomes" id="UP000007967">
    <property type="component" value="Chromosome"/>
</dbReference>
<reference evidence="1 2" key="2">
    <citation type="journal article" date="2010" name="Stand. Genomic Sci.">
        <title>Complete genome sequence of Kribbella flavida type strain (IFO 14399).</title>
        <authorList>
            <person name="Pukall R."/>
            <person name="Lapidus A."/>
            <person name="Glavina Del Rio T."/>
            <person name="Copeland A."/>
            <person name="Tice H."/>
            <person name="Cheng J.-F."/>
            <person name="Lucas S."/>
            <person name="Chen F."/>
            <person name="Nolan M."/>
            <person name="LaButti K."/>
            <person name="Pati A."/>
            <person name="Ivanova N."/>
            <person name="Mavrommatis K."/>
            <person name="Mikhailova N."/>
            <person name="Pitluck S."/>
            <person name="Bruce D."/>
            <person name="Goodwin L."/>
            <person name="Land M."/>
            <person name="Hauser L."/>
            <person name="Chang Y.-J."/>
            <person name="Jeffries C.D."/>
            <person name="Chen A."/>
            <person name="Palaniappan K."/>
            <person name="Chain P."/>
            <person name="Rohde M."/>
            <person name="Goeker M."/>
            <person name="Bristow J."/>
            <person name="Eisen J.A."/>
            <person name="Markowitz V."/>
            <person name="Hugenholtz P."/>
            <person name="Kyrpides N.C."/>
            <person name="Klenk H.-P."/>
            <person name="Brettin T."/>
        </authorList>
    </citation>
    <scope>NUCLEOTIDE SEQUENCE [LARGE SCALE GENOMIC DNA]</scope>
    <source>
        <strain evidence="2">DSM 17836 / JCM 10339 / NBRC 14399</strain>
    </source>
</reference>
<dbReference type="AlphaFoldDB" id="D2PVH0"/>
<name>D2PVH0_KRIFD</name>
<evidence type="ECO:0000313" key="2">
    <source>
        <dbReference type="Proteomes" id="UP000007967"/>
    </source>
</evidence>
<keyword evidence="2" id="KW-1185">Reference proteome</keyword>
<dbReference type="HOGENOM" id="CLU_725187_0_0_11"/>
<proteinExistence type="predicted"/>
<organism evidence="1 2">
    <name type="scientific">Kribbella flavida (strain DSM 17836 / JCM 10339 / NBRC 14399)</name>
    <dbReference type="NCBI Taxonomy" id="479435"/>
    <lineage>
        <taxon>Bacteria</taxon>
        <taxon>Bacillati</taxon>
        <taxon>Actinomycetota</taxon>
        <taxon>Actinomycetes</taxon>
        <taxon>Propionibacteriales</taxon>
        <taxon>Kribbellaceae</taxon>
        <taxon>Kribbella</taxon>
    </lineage>
</organism>
<dbReference type="EMBL" id="CP001736">
    <property type="protein sequence ID" value="ADB35210.1"/>
    <property type="molecule type" value="Genomic_DNA"/>
</dbReference>
<gene>
    <name evidence="1" type="ordered locus">Kfla_6207</name>
</gene>
<dbReference type="OrthoDB" id="7053908at2"/>
<dbReference type="eggNOG" id="ENOG502ZER0">
    <property type="taxonomic scope" value="Bacteria"/>
</dbReference>
<dbReference type="RefSeq" id="WP_012923763.1">
    <property type="nucleotide sequence ID" value="NC_013729.1"/>
</dbReference>